<evidence type="ECO:0000256" key="9">
    <source>
        <dbReference type="ARBA" id="ARBA00023136"/>
    </source>
</evidence>
<feature type="transmembrane region" description="Helical" evidence="12">
    <location>
        <begin position="319"/>
        <end position="336"/>
    </location>
</feature>
<dbReference type="EC" id="2.4.1.-" evidence="12"/>
<feature type="compositionally biased region" description="Basic and acidic residues" evidence="13">
    <location>
        <begin position="193"/>
        <end position="202"/>
    </location>
</feature>
<feature type="compositionally biased region" description="Polar residues" evidence="13">
    <location>
        <begin position="166"/>
        <end position="180"/>
    </location>
</feature>
<dbReference type="InterPro" id="IPR005599">
    <property type="entry name" value="GPI_mannosylTrfase"/>
</dbReference>
<comment type="function">
    <text evidence="10">Mannosyltransferase that operates in the biosynthetic pathway of dolichol-linked oligosaccharides, the glycan precursors employed in protein asparagine (N)-glycosylation. The assembly of dolichol-linked oligosaccharides begins on the cytosolic side of the endoplasmic reticulum membrane and finishes in its lumen. The sequential addition of sugars to dolichol pyrophosphate produces dolichol-linked oligosaccharides containing fourteen sugars, including two GlcNAcs, nine mannoses and three glucoses. Once assembled, the oligosaccharide is transferred from the lipid to nascent proteins by oligosaccharyltransferases. In the lumen of the endoplasmic reticulum, adds the eighth mannose residue in an alpha-1,6 linkage onto Man(7)GlcNAc(2)-PP-dolichol to produce Man(8)GlcNAc(2)-PP-dolichol.</text>
</comment>
<comment type="catalytic activity">
    <reaction evidence="11">
        <text>an alpha-D-Man-(1-&gt;2)-alpha-D-Man-(1-&gt;2)-alpha-D-Man-(1-&gt;3)-[alpha-D-Man-(1-&gt;2)-alpha-D-Man-(1-&gt;3)-alpha-D-Man-(1-&gt;6)]-beta-D-Man-(1-&gt;4)-beta-D-GlcNAc-(1-&gt;4)-alpha-D-GlcNAc-diphospho-di-trans,poly-cis-dolichol + a di-trans,poly-cis-dolichyl beta-D-mannosyl phosphate = an alpha-D-Man-(1-&gt;2)-alpha-D-Man-(1-&gt;2)-alpha-D-Man-(1-&gt;3)-[alpha-D-Man-(1-&gt;2)-alpha-D-Man-(1-&gt;3)-[alpha-D-Man-(1-&gt;6)]-alpha-D-Man-(1-&gt;6)]-beta-D-Man-(1-&gt;4)-beta-D-GlcNAc-(1-&gt;4)-alpha-D-GlcNAc-diphospho-di-trans,poly-cis-dolichol + a di-trans,poly-cis-dolichyl phosphate + H(+)</text>
        <dbReference type="Rhea" id="RHEA:29535"/>
        <dbReference type="Rhea" id="RHEA-COMP:19498"/>
        <dbReference type="Rhea" id="RHEA-COMP:19501"/>
        <dbReference type="Rhea" id="RHEA-COMP:19518"/>
        <dbReference type="Rhea" id="RHEA-COMP:19519"/>
        <dbReference type="ChEBI" id="CHEBI:15378"/>
        <dbReference type="ChEBI" id="CHEBI:57683"/>
        <dbReference type="ChEBI" id="CHEBI:58211"/>
        <dbReference type="ChEBI" id="CHEBI:132517"/>
        <dbReference type="ChEBI" id="CHEBI:132519"/>
        <dbReference type="EC" id="2.4.1.260"/>
    </reaction>
    <physiologicalReaction direction="left-to-right" evidence="11">
        <dbReference type="Rhea" id="RHEA:29536"/>
    </physiologicalReaction>
</comment>
<evidence type="ECO:0000313" key="14">
    <source>
        <dbReference type="EMBL" id="TPX33102.1"/>
    </source>
</evidence>
<feature type="transmembrane region" description="Helical" evidence="12">
    <location>
        <begin position="219"/>
        <end position="244"/>
    </location>
</feature>
<evidence type="ECO:0000256" key="3">
    <source>
        <dbReference type="ARBA" id="ARBA00007063"/>
    </source>
</evidence>
<protein>
    <recommendedName>
        <fullName evidence="12">Mannosyltransferase</fullName>
        <ecNumber evidence="12">2.4.1.-</ecNumber>
    </recommendedName>
</protein>
<keyword evidence="15" id="KW-1185">Reference proteome</keyword>
<evidence type="ECO:0000256" key="12">
    <source>
        <dbReference type="RuleBase" id="RU363075"/>
    </source>
</evidence>
<evidence type="ECO:0000256" key="4">
    <source>
        <dbReference type="ARBA" id="ARBA00022676"/>
    </source>
</evidence>
<gene>
    <name evidence="14" type="ORF">SmJEL517_g03915</name>
</gene>
<dbReference type="GO" id="GO:0052917">
    <property type="term" value="F:dol-P-Man:Man(7)GlcNAc(2)-PP-Dol alpha-1,6-mannosyltransferase activity"/>
    <property type="evidence" value="ECO:0007669"/>
    <property type="project" value="UniProtKB-EC"/>
</dbReference>
<evidence type="ECO:0000256" key="7">
    <source>
        <dbReference type="ARBA" id="ARBA00022824"/>
    </source>
</evidence>
<dbReference type="AlphaFoldDB" id="A0A507C088"/>
<evidence type="ECO:0000256" key="11">
    <source>
        <dbReference type="ARBA" id="ARBA00048899"/>
    </source>
</evidence>
<evidence type="ECO:0000256" key="5">
    <source>
        <dbReference type="ARBA" id="ARBA00022679"/>
    </source>
</evidence>
<keyword evidence="8 12" id="KW-1133">Transmembrane helix</keyword>
<evidence type="ECO:0000313" key="15">
    <source>
        <dbReference type="Proteomes" id="UP000319731"/>
    </source>
</evidence>
<proteinExistence type="inferred from homology"/>
<comment type="pathway">
    <text evidence="2">Protein modification; protein glycosylation.</text>
</comment>
<evidence type="ECO:0000256" key="1">
    <source>
        <dbReference type="ARBA" id="ARBA00004477"/>
    </source>
</evidence>
<feature type="transmembrane region" description="Helical" evidence="12">
    <location>
        <begin position="398"/>
        <end position="416"/>
    </location>
</feature>
<feature type="transmembrane region" description="Helical" evidence="12">
    <location>
        <begin position="256"/>
        <end position="279"/>
    </location>
</feature>
<dbReference type="RefSeq" id="XP_031024174.1">
    <property type="nucleotide sequence ID" value="XM_031169843.1"/>
</dbReference>
<evidence type="ECO:0000256" key="13">
    <source>
        <dbReference type="SAM" id="MobiDB-lite"/>
    </source>
</evidence>
<dbReference type="Proteomes" id="UP000319731">
    <property type="component" value="Unassembled WGS sequence"/>
</dbReference>
<dbReference type="STRING" id="1806994.A0A507C088"/>
<dbReference type="UniPathway" id="UPA00378"/>
<accession>A0A507C088</accession>
<keyword evidence="5" id="KW-0808">Transferase</keyword>
<evidence type="ECO:0000256" key="8">
    <source>
        <dbReference type="ARBA" id="ARBA00022989"/>
    </source>
</evidence>
<feature type="region of interest" description="Disordered" evidence="13">
    <location>
        <begin position="166"/>
        <end position="210"/>
    </location>
</feature>
<keyword evidence="4 12" id="KW-0328">Glycosyltransferase</keyword>
<comment type="subcellular location">
    <subcellularLocation>
        <location evidence="1 12">Endoplasmic reticulum membrane</location>
        <topology evidence="1 12">Multi-pass membrane protein</topology>
    </subcellularLocation>
</comment>
<dbReference type="OrthoDB" id="416834at2759"/>
<evidence type="ECO:0000256" key="6">
    <source>
        <dbReference type="ARBA" id="ARBA00022692"/>
    </source>
</evidence>
<organism evidence="14 15">
    <name type="scientific">Synchytrium microbalum</name>
    <dbReference type="NCBI Taxonomy" id="1806994"/>
    <lineage>
        <taxon>Eukaryota</taxon>
        <taxon>Fungi</taxon>
        <taxon>Fungi incertae sedis</taxon>
        <taxon>Chytridiomycota</taxon>
        <taxon>Chytridiomycota incertae sedis</taxon>
        <taxon>Chytridiomycetes</taxon>
        <taxon>Synchytriales</taxon>
        <taxon>Synchytriaceae</taxon>
        <taxon>Synchytrium</taxon>
    </lineage>
</organism>
<comment type="similarity">
    <text evidence="3 12">Belongs to the glycosyltransferase 22 family.</text>
</comment>
<name>A0A507C088_9FUNG</name>
<dbReference type="GO" id="GO:0005789">
    <property type="term" value="C:endoplasmic reticulum membrane"/>
    <property type="evidence" value="ECO:0007669"/>
    <property type="project" value="UniProtKB-SubCell"/>
</dbReference>
<reference evidence="14 15" key="1">
    <citation type="journal article" date="2019" name="Sci. Rep.">
        <title>Comparative genomics of chytrid fungi reveal insights into the obligate biotrophic and pathogenic lifestyle of Synchytrium endobioticum.</title>
        <authorList>
            <person name="van de Vossenberg B.T.L.H."/>
            <person name="Warris S."/>
            <person name="Nguyen H.D.T."/>
            <person name="van Gent-Pelzer M.P.E."/>
            <person name="Joly D.L."/>
            <person name="van de Geest H.C."/>
            <person name="Bonants P.J.M."/>
            <person name="Smith D.S."/>
            <person name="Levesque C.A."/>
            <person name="van der Lee T.A.J."/>
        </authorList>
    </citation>
    <scope>NUCLEOTIDE SEQUENCE [LARGE SCALE GENOMIC DNA]</scope>
    <source>
        <strain evidence="14 15">JEL517</strain>
    </source>
</reference>
<sequence>MDIPDALLDIATFSLVLFYILVEESFHLQATHDIMLYGPINMTLYDHFTFPGAVPKSFMPSLLLSFLASPSLLAYKQSWISKFDIQIVVRVVLGGLTVLSLASIRDAVKARFGKDVAAWYSIIGMTEFHLLYYGSRTLPNTFAFVATNYALACWILGDVDEDGQSSSGIKDAPGSSSAATGSKDGSKSSNSSSEKKQPKQETPKSNSKPKQLTEGLTQMIQIFCFTAAVLRAEISVFAASIILVEWILHPSIISQSIIVGYQAAAMSVAMTVSVDMYFWNELWMWPEAKSFIYNVVYGKSSNWGVEPWHAYFSMHLPKLMPLALPISIYGVVISFSGSSNAKIRKYLIPALMYVSMYSILPHKEWRFVIYVIPLFNMAASVSLVSILKSTNNHSSKMLLTGSILAALLSTFTYSLLQLYVSSMNYPGGIALARLHTLYPPSTQLYIHLDTYTCTTGASLFGQLNNEWKYSKYENHTSLSEYVDFGYTHLITEHASNHTTGGEWKVVSQINGYSGLRIGSVRQWVSEQVQRWRTRELVWRPSVFKFYVLELPVKVVVRPLLYILERT</sequence>
<dbReference type="EMBL" id="QEAO01000023">
    <property type="protein sequence ID" value="TPX33102.1"/>
    <property type="molecule type" value="Genomic_DNA"/>
</dbReference>
<dbReference type="Pfam" id="PF03901">
    <property type="entry name" value="Glyco_transf_22"/>
    <property type="match status" value="1"/>
</dbReference>
<dbReference type="GeneID" id="42005140"/>
<comment type="caution">
    <text evidence="14">The sequence shown here is derived from an EMBL/GenBank/DDBJ whole genome shotgun (WGS) entry which is preliminary data.</text>
</comment>
<dbReference type="GO" id="GO:0006487">
    <property type="term" value="P:protein N-linked glycosylation"/>
    <property type="evidence" value="ECO:0007669"/>
    <property type="project" value="TreeGrafter"/>
</dbReference>
<keyword evidence="9 12" id="KW-0472">Membrane</keyword>
<dbReference type="PANTHER" id="PTHR22760">
    <property type="entry name" value="GLYCOSYLTRANSFERASE"/>
    <property type="match status" value="1"/>
</dbReference>
<keyword evidence="6 12" id="KW-0812">Transmembrane</keyword>
<keyword evidence="7 12" id="KW-0256">Endoplasmic reticulum</keyword>
<evidence type="ECO:0000256" key="2">
    <source>
        <dbReference type="ARBA" id="ARBA00004922"/>
    </source>
</evidence>
<evidence type="ECO:0000256" key="10">
    <source>
        <dbReference type="ARBA" id="ARBA00044721"/>
    </source>
</evidence>
<feature type="transmembrane region" description="Helical" evidence="12">
    <location>
        <begin position="367"/>
        <end position="386"/>
    </location>
</feature>
<dbReference type="PANTHER" id="PTHR22760:SF1">
    <property type="entry name" value="DOL-P-MAN:MAN(7)GLCNAC(2)-PP-DOL ALPHA-1,6-MANNOSYLTRANSFERASE"/>
    <property type="match status" value="1"/>
</dbReference>